<dbReference type="EMBL" id="JBHLTG010000006">
    <property type="protein sequence ID" value="MFC0681011.1"/>
    <property type="molecule type" value="Genomic_DNA"/>
</dbReference>
<dbReference type="Gene3D" id="1.10.260.40">
    <property type="entry name" value="lambda repressor-like DNA-binding domains"/>
    <property type="match status" value="1"/>
</dbReference>
<name>A0ABV6RVK4_9GAMM</name>
<protein>
    <submittedName>
        <fullName evidence="6">LacI family DNA-binding transcriptional regulator</fullName>
    </submittedName>
</protein>
<dbReference type="InterPro" id="IPR000843">
    <property type="entry name" value="HTH_LacI"/>
</dbReference>
<dbReference type="Proteomes" id="UP001589896">
    <property type="component" value="Unassembled WGS sequence"/>
</dbReference>
<evidence type="ECO:0000256" key="1">
    <source>
        <dbReference type="ARBA" id="ARBA00023015"/>
    </source>
</evidence>
<evidence type="ECO:0000313" key="7">
    <source>
        <dbReference type="Proteomes" id="UP001589896"/>
    </source>
</evidence>
<comment type="caution">
    <text evidence="6">The sequence shown here is derived from an EMBL/GenBank/DDBJ whole genome shotgun (WGS) entry which is preliminary data.</text>
</comment>
<dbReference type="GO" id="GO:0003677">
    <property type="term" value="F:DNA binding"/>
    <property type="evidence" value="ECO:0007669"/>
    <property type="project" value="UniProtKB-KW"/>
</dbReference>
<dbReference type="Pfam" id="PF00356">
    <property type="entry name" value="LacI"/>
    <property type="match status" value="1"/>
</dbReference>
<dbReference type="PANTHER" id="PTHR30146">
    <property type="entry name" value="LACI-RELATED TRANSCRIPTIONAL REPRESSOR"/>
    <property type="match status" value="1"/>
</dbReference>
<feature type="region of interest" description="Disordered" evidence="4">
    <location>
        <begin position="316"/>
        <end position="338"/>
    </location>
</feature>
<feature type="domain" description="HTH lacI-type" evidence="5">
    <location>
        <begin position="6"/>
        <end position="59"/>
    </location>
</feature>
<evidence type="ECO:0000256" key="2">
    <source>
        <dbReference type="ARBA" id="ARBA00023125"/>
    </source>
</evidence>
<dbReference type="SMART" id="SM00354">
    <property type="entry name" value="HTH_LACI"/>
    <property type="match status" value="1"/>
</dbReference>
<dbReference type="PROSITE" id="PS50932">
    <property type="entry name" value="HTH_LACI_2"/>
    <property type="match status" value="1"/>
</dbReference>
<organism evidence="6 7">
    <name type="scientific">Lysobacter korlensis</name>
    <dbReference type="NCBI Taxonomy" id="553636"/>
    <lineage>
        <taxon>Bacteria</taxon>
        <taxon>Pseudomonadati</taxon>
        <taxon>Pseudomonadota</taxon>
        <taxon>Gammaproteobacteria</taxon>
        <taxon>Lysobacterales</taxon>
        <taxon>Lysobacteraceae</taxon>
        <taxon>Lysobacter</taxon>
    </lineage>
</organism>
<dbReference type="SUPFAM" id="SSF53822">
    <property type="entry name" value="Periplasmic binding protein-like I"/>
    <property type="match status" value="1"/>
</dbReference>
<dbReference type="RefSeq" id="WP_386673238.1">
    <property type="nucleotide sequence ID" value="NZ_JBHLTG010000006.1"/>
</dbReference>
<keyword evidence="1" id="KW-0805">Transcription regulation</keyword>
<dbReference type="InterPro" id="IPR010982">
    <property type="entry name" value="Lambda_DNA-bd_dom_sf"/>
</dbReference>
<reference evidence="6 7" key="1">
    <citation type="submission" date="2024-09" db="EMBL/GenBank/DDBJ databases">
        <authorList>
            <person name="Sun Q."/>
            <person name="Mori K."/>
        </authorList>
    </citation>
    <scope>NUCLEOTIDE SEQUENCE [LARGE SCALE GENOMIC DNA]</scope>
    <source>
        <strain evidence="6 7">KCTC 23076</strain>
    </source>
</reference>
<gene>
    <name evidence="6" type="ORF">ACFFGH_24540</name>
</gene>
<keyword evidence="7" id="KW-1185">Reference proteome</keyword>
<evidence type="ECO:0000256" key="3">
    <source>
        <dbReference type="ARBA" id="ARBA00023163"/>
    </source>
</evidence>
<keyword evidence="2 6" id="KW-0238">DNA-binding</keyword>
<feature type="compositionally biased region" description="Polar residues" evidence="4">
    <location>
        <begin position="328"/>
        <end position="338"/>
    </location>
</feature>
<dbReference type="Pfam" id="PF13377">
    <property type="entry name" value="Peripla_BP_3"/>
    <property type="match status" value="1"/>
</dbReference>
<proteinExistence type="predicted"/>
<dbReference type="CDD" id="cd06267">
    <property type="entry name" value="PBP1_LacI_sugar_binding-like"/>
    <property type="match status" value="1"/>
</dbReference>
<accession>A0ABV6RVK4</accession>
<dbReference type="InterPro" id="IPR046335">
    <property type="entry name" value="LacI/GalR-like_sensor"/>
</dbReference>
<evidence type="ECO:0000313" key="6">
    <source>
        <dbReference type="EMBL" id="MFC0681011.1"/>
    </source>
</evidence>
<dbReference type="PANTHER" id="PTHR30146:SF109">
    <property type="entry name" value="HTH-TYPE TRANSCRIPTIONAL REGULATOR GALS"/>
    <property type="match status" value="1"/>
</dbReference>
<dbReference type="SUPFAM" id="SSF47413">
    <property type="entry name" value="lambda repressor-like DNA-binding domains"/>
    <property type="match status" value="1"/>
</dbReference>
<dbReference type="CDD" id="cd01392">
    <property type="entry name" value="HTH_LacI"/>
    <property type="match status" value="1"/>
</dbReference>
<sequence length="338" mass="35536">MASRRSTLHLVAEHAGVSIASVSRVLNGLPASESVTERVQRAAAELGYVPDATARSLKVGRTEQISLAVADVGNPVYVSMMHAVADVLTQSGYRLVISSTGNDPADQIDLLENLNRGYVDGMILSPLRVTEPLLDRIRGSRLPLVIIGSLPDGIDVDSVRADSREGVGLAVDHLADQGRRRIAFLNGPIDTVPGTARLAGYLTAMERLGLATSGDMQVEASDFTFAAGLVAAETLLQQCNPDAIVCSNDLLAVGALKAAARRGLSIPEELAIVGMDDTDIAQLTTPTLSSVDLGAVRRAQTAARLLLDRLADPDRPARHPIVRPSLTVRESSTAGAGS</sequence>
<evidence type="ECO:0000256" key="4">
    <source>
        <dbReference type="SAM" id="MobiDB-lite"/>
    </source>
</evidence>
<dbReference type="Gene3D" id="3.40.50.2300">
    <property type="match status" value="2"/>
</dbReference>
<evidence type="ECO:0000259" key="5">
    <source>
        <dbReference type="PROSITE" id="PS50932"/>
    </source>
</evidence>
<keyword evidence="3" id="KW-0804">Transcription</keyword>
<dbReference type="InterPro" id="IPR028082">
    <property type="entry name" value="Peripla_BP_I"/>
</dbReference>